<comment type="caution">
    <text evidence="2">The sequence shown here is derived from an EMBL/GenBank/DDBJ whole genome shotgun (WGS) entry which is preliminary data.</text>
</comment>
<proteinExistence type="predicted"/>
<dbReference type="AlphaFoldDB" id="A0A9Q5BZ04"/>
<name>A0A9Q5BZ04_LACHE</name>
<dbReference type="RefSeq" id="WP_173004065.1">
    <property type="nucleotide sequence ID" value="NZ_WCGB01000005.1"/>
</dbReference>
<sequence length="150" mass="16907">MAELNETTFWISGIINGEYRECDGPYITTKDMSDKGYPYVLKTPNANFTHQRYDYTAHEWVDTSSEALLHTVEDIQNTVTELKSNSQSNTQSKDELDKKLDKLTTLVTMSNVQTGKLMQEVQDLKKQAQPATQTTETTQTTTTADEGGNK</sequence>
<feature type="region of interest" description="Disordered" evidence="1">
    <location>
        <begin position="123"/>
        <end position="150"/>
    </location>
</feature>
<dbReference type="EMBL" id="WCGB01000005">
    <property type="protein sequence ID" value="NRN90961.1"/>
    <property type="molecule type" value="Genomic_DNA"/>
</dbReference>
<feature type="compositionally biased region" description="Low complexity" evidence="1">
    <location>
        <begin position="127"/>
        <end position="144"/>
    </location>
</feature>
<reference evidence="2" key="1">
    <citation type="submission" date="2019-09" db="EMBL/GenBank/DDBJ databases">
        <title>Comparative genomic analysis of Lactobacillus helveticus.</title>
        <authorList>
            <person name="Zhang H."/>
            <person name="Chen Y."/>
            <person name="Zhong Z."/>
        </authorList>
    </citation>
    <scope>NUCLEOTIDE SEQUENCE</scope>
    <source>
        <strain evidence="2">IMAU50013</strain>
    </source>
</reference>
<evidence type="ECO:0000313" key="2">
    <source>
        <dbReference type="EMBL" id="NRN90961.1"/>
    </source>
</evidence>
<organism evidence="2 3">
    <name type="scientific">Lactobacillus helveticus</name>
    <name type="common">Lactobacillus suntoryeus</name>
    <dbReference type="NCBI Taxonomy" id="1587"/>
    <lineage>
        <taxon>Bacteria</taxon>
        <taxon>Bacillati</taxon>
        <taxon>Bacillota</taxon>
        <taxon>Bacilli</taxon>
        <taxon>Lactobacillales</taxon>
        <taxon>Lactobacillaceae</taxon>
        <taxon>Lactobacillus</taxon>
    </lineage>
</organism>
<evidence type="ECO:0000313" key="3">
    <source>
        <dbReference type="Proteomes" id="UP000601587"/>
    </source>
</evidence>
<accession>A0A9Q5BZ04</accession>
<protein>
    <submittedName>
        <fullName evidence="2">Uncharacterized protein</fullName>
    </submittedName>
</protein>
<gene>
    <name evidence="2" type="ORF">IMAU50013_00487</name>
</gene>
<evidence type="ECO:0000256" key="1">
    <source>
        <dbReference type="SAM" id="MobiDB-lite"/>
    </source>
</evidence>
<dbReference type="Proteomes" id="UP000601587">
    <property type="component" value="Unassembled WGS sequence"/>
</dbReference>